<evidence type="ECO:0000313" key="1">
    <source>
        <dbReference type="EMBL" id="KAI0092792.1"/>
    </source>
</evidence>
<proteinExistence type="predicted"/>
<comment type="caution">
    <text evidence="1">The sequence shown here is derived from an EMBL/GenBank/DDBJ whole genome shotgun (WGS) entry which is preliminary data.</text>
</comment>
<sequence>MVISSDSEEEAAPVLNEVEVTISPALSYITLDDHAPGAVSTRGTAAQPIAEDLQPQRWNPYDLEGSEGSDEDSSTDEDEGRSVHPTPIIREEPSEMDLIVERLLAGEESRVDKILKDIPLEQRRRVQECLKSTGPSRSRRRVSNHSSSENESFDTSSSEEESSSSEDEPQVIDRSKKRPHVRNRVPRANGRKISHQSAQASQSLAAEDGGITVVLPKAHRARGRRLLVPQNRNLPIAAIYMRGDVQFIRQNQEGVRYRISAAGVPAYESGQHRRKVTDAILLDDRTAVVSYELGHAQVSCVILDEDHSRHVDLAHRGHSTVVEHKVKGTSSKNPGIYTLAALSHSTRQFLSGGGDGTIRLWTLRTGRRGEMTGTSTHLWEDYFLPIRCVAYTHASGKVLFGSSKSIYTRDLSGAKLSEEKAALSTQPPTNPRPSG</sequence>
<dbReference type="Proteomes" id="UP001055072">
    <property type="component" value="Unassembled WGS sequence"/>
</dbReference>
<gene>
    <name evidence="1" type="ORF">BDY19DRAFT_507415</name>
</gene>
<evidence type="ECO:0000313" key="2">
    <source>
        <dbReference type="Proteomes" id="UP001055072"/>
    </source>
</evidence>
<name>A0ACB8UEK4_9APHY</name>
<protein>
    <submittedName>
        <fullName evidence="1">Uncharacterized protein</fullName>
    </submittedName>
</protein>
<dbReference type="EMBL" id="MU274903">
    <property type="protein sequence ID" value="KAI0092792.1"/>
    <property type="molecule type" value="Genomic_DNA"/>
</dbReference>
<reference evidence="1" key="1">
    <citation type="journal article" date="2021" name="Environ. Microbiol.">
        <title>Gene family expansions and transcriptome signatures uncover fungal adaptations to wood decay.</title>
        <authorList>
            <person name="Hage H."/>
            <person name="Miyauchi S."/>
            <person name="Viragh M."/>
            <person name="Drula E."/>
            <person name="Min B."/>
            <person name="Chaduli D."/>
            <person name="Navarro D."/>
            <person name="Favel A."/>
            <person name="Norest M."/>
            <person name="Lesage-Meessen L."/>
            <person name="Balint B."/>
            <person name="Merenyi Z."/>
            <person name="de Eugenio L."/>
            <person name="Morin E."/>
            <person name="Martinez A.T."/>
            <person name="Baldrian P."/>
            <person name="Stursova M."/>
            <person name="Martinez M.J."/>
            <person name="Novotny C."/>
            <person name="Magnuson J.K."/>
            <person name="Spatafora J.W."/>
            <person name="Maurice S."/>
            <person name="Pangilinan J."/>
            <person name="Andreopoulos W."/>
            <person name="LaButti K."/>
            <person name="Hundley H."/>
            <person name="Na H."/>
            <person name="Kuo A."/>
            <person name="Barry K."/>
            <person name="Lipzen A."/>
            <person name="Henrissat B."/>
            <person name="Riley R."/>
            <person name="Ahrendt S."/>
            <person name="Nagy L.G."/>
            <person name="Grigoriev I.V."/>
            <person name="Martin F."/>
            <person name="Rosso M.N."/>
        </authorList>
    </citation>
    <scope>NUCLEOTIDE SEQUENCE</scope>
    <source>
        <strain evidence="1">CBS 384.51</strain>
    </source>
</reference>
<accession>A0ACB8UEK4</accession>
<keyword evidence="2" id="KW-1185">Reference proteome</keyword>
<organism evidence="1 2">
    <name type="scientific">Irpex rosettiformis</name>
    <dbReference type="NCBI Taxonomy" id="378272"/>
    <lineage>
        <taxon>Eukaryota</taxon>
        <taxon>Fungi</taxon>
        <taxon>Dikarya</taxon>
        <taxon>Basidiomycota</taxon>
        <taxon>Agaricomycotina</taxon>
        <taxon>Agaricomycetes</taxon>
        <taxon>Polyporales</taxon>
        <taxon>Irpicaceae</taxon>
        <taxon>Irpex</taxon>
    </lineage>
</organism>